<dbReference type="Pfam" id="PF01336">
    <property type="entry name" value="tRNA_anti-codon"/>
    <property type="match status" value="1"/>
</dbReference>
<dbReference type="InterPro" id="IPR002312">
    <property type="entry name" value="Asp/Asn-tRNA-synth_IIb"/>
</dbReference>
<dbReference type="PROSITE" id="PS50862">
    <property type="entry name" value="AA_TRNA_LIGASE_II"/>
    <property type="match status" value="1"/>
</dbReference>
<dbReference type="CDD" id="cd00777">
    <property type="entry name" value="AspRS_core"/>
    <property type="match status" value="1"/>
</dbReference>
<feature type="binding site" evidence="6">
    <location>
        <position position="226"/>
    </location>
    <ligand>
        <name>ATP</name>
        <dbReference type="ChEBI" id="CHEBI:30616"/>
    </ligand>
</feature>
<feature type="binding site" evidence="6">
    <location>
        <begin position="417"/>
        <end position="420"/>
    </location>
    <ligand>
        <name>ATP</name>
        <dbReference type="ChEBI" id="CHEBI:30616"/>
    </ligand>
</feature>
<evidence type="ECO:0000259" key="7">
    <source>
        <dbReference type="PROSITE" id="PS50862"/>
    </source>
</evidence>
<dbReference type="STRING" id="1797582.A2442_01565"/>
<dbReference type="PRINTS" id="PR01042">
    <property type="entry name" value="TRNASYNTHASP"/>
</dbReference>
<comment type="similarity">
    <text evidence="6">Belongs to the class-II aminoacyl-tRNA synthetase family. Type 1 subfamily.</text>
</comment>
<dbReference type="InterPro" id="IPR012340">
    <property type="entry name" value="NA-bd_OB-fold"/>
</dbReference>
<dbReference type="HAMAP" id="MF_00044">
    <property type="entry name" value="Asp_tRNA_synth_type1"/>
    <property type="match status" value="1"/>
</dbReference>
<evidence type="ECO:0000256" key="1">
    <source>
        <dbReference type="ARBA" id="ARBA00022598"/>
    </source>
</evidence>
<dbReference type="SUPFAM" id="SSF50249">
    <property type="entry name" value="Nucleic acid-binding proteins"/>
    <property type="match status" value="1"/>
</dbReference>
<dbReference type="Gene3D" id="2.40.50.140">
    <property type="entry name" value="Nucleic acid-binding proteins"/>
    <property type="match status" value="1"/>
</dbReference>
<comment type="subcellular location">
    <subcellularLocation>
        <location evidence="6">Cytoplasm</location>
    </subcellularLocation>
</comment>
<feature type="binding site" evidence="6">
    <location>
        <position position="365"/>
    </location>
    <ligand>
        <name>ATP</name>
        <dbReference type="ChEBI" id="CHEBI:30616"/>
    </ligand>
</feature>
<comment type="subunit">
    <text evidence="6">Homodimer.</text>
</comment>
<dbReference type="EMBL" id="MFAE01000014">
    <property type="protein sequence ID" value="OGD66794.1"/>
    <property type="molecule type" value="Genomic_DNA"/>
</dbReference>
<dbReference type="GO" id="GO:0005524">
    <property type="term" value="F:ATP binding"/>
    <property type="evidence" value="ECO:0007669"/>
    <property type="project" value="UniProtKB-UniRule"/>
</dbReference>
<keyword evidence="3 6" id="KW-0067">ATP-binding</keyword>
<dbReference type="InterPro" id="IPR047090">
    <property type="entry name" value="AspRS_core"/>
</dbReference>
<evidence type="ECO:0000256" key="3">
    <source>
        <dbReference type="ARBA" id="ARBA00022840"/>
    </source>
</evidence>
<feature type="binding site" evidence="6">
    <location>
        <position position="372"/>
    </location>
    <ligand>
        <name>L-aspartate</name>
        <dbReference type="ChEBI" id="CHEBI:29991"/>
    </ligand>
</feature>
<dbReference type="Pfam" id="PF00152">
    <property type="entry name" value="tRNA-synt_2"/>
    <property type="match status" value="1"/>
</dbReference>
<sequence length="472" mass="54323">MQRIYIKDLKEHIGKEVTIKGWVDTVRHQGKMAFFDFRDTTGKIQGVVFGKPEVLEKTKEMRDEFVVEVSGIVNERPEKSRTEAQNGSIELEVTNIEVLNKAETPVFDTKEDTRKISEEVRLKNRYLDLRSERMQKNLINRHKVIKFIRDFLDKENFIEVETPMLTKSTPEGARDYLVPSRLYPGRFFALPQSPQQYKQLLMASGVEKYFQIARCMRDEDMRGDRQPEFTQLDMEMAFVKEEDVLQLNEKLLIEIVEKLYPEKRIQQVPFPRITYKESMEKHGNDRPDIREDKEDKNLLAFCWVVDFPFFEKTANSDDPQAKGEWTFTHNPFSLAKTEDIEKLKNGEEIGSITAAQYDIALNGSEIGGGSIRAHDPEILKSILGILGHSEEKIEENFGHMLKALGSGTPPHGGIAWGLDRLLTILQGEESIREVIAFPKTREARDLLMEAPAEVSSEQLNELGITIKKDSKK</sequence>
<dbReference type="InterPro" id="IPR004364">
    <property type="entry name" value="Aa-tRNA-synt_II"/>
</dbReference>
<dbReference type="PANTHER" id="PTHR22594">
    <property type="entry name" value="ASPARTYL/LYSYL-TRNA SYNTHETASE"/>
    <property type="match status" value="1"/>
</dbReference>
<keyword evidence="2 6" id="KW-0547">Nucleotide-binding</keyword>
<comment type="caution">
    <text evidence="8">The sequence shown here is derived from an EMBL/GenBank/DDBJ whole genome shotgun (WGS) entry which is preliminary data.</text>
</comment>
<keyword evidence="6" id="KW-0963">Cytoplasm</keyword>
<protein>
    <recommendedName>
        <fullName evidence="6">Aspartate--tRNA ligase</fullName>
        <ecNumber evidence="6">6.1.1.12</ecNumber>
    </recommendedName>
    <alternativeName>
        <fullName evidence="6">Aspartyl-tRNA synthetase</fullName>
        <shortName evidence="6">AspRS</shortName>
    </alternativeName>
</protein>
<dbReference type="InterPro" id="IPR004365">
    <property type="entry name" value="NA-bd_OB_tRNA"/>
</dbReference>
<comment type="function">
    <text evidence="6">Catalyzes the attachment of L-aspartate to tRNA(Asp) in a two-step reaction: L-aspartate is first activated by ATP to form Asp-AMP and then transferred to the acceptor end of tRNA(Asp).</text>
</comment>
<evidence type="ECO:0000313" key="9">
    <source>
        <dbReference type="Proteomes" id="UP000179003"/>
    </source>
</evidence>
<feature type="binding site" evidence="6">
    <location>
        <position position="217"/>
    </location>
    <ligand>
        <name>L-aspartate</name>
        <dbReference type="ChEBI" id="CHEBI:29991"/>
    </ligand>
</feature>
<feature type="binding site" evidence="6">
    <location>
        <position position="171"/>
    </location>
    <ligand>
        <name>L-aspartate</name>
        <dbReference type="ChEBI" id="CHEBI:29991"/>
    </ligand>
</feature>
<feature type="binding site" evidence="6">
    <location>
        <position position="329"/>
    </location>
    <ligand>
        <name>L-aspartate</name>
        <dbReference type="ChEBI" id="CHEBI:29991"/>
    </ligand>
</feature>
<keyword evidence="5 6" id="KW-0030">Aminoacyl-tRNA synthetase</keyword>
<dbReference type="CDD" id="cd04317">
    <property type="entry name" value="EcAspRS_like_N"/>
    <property type="match status" value="1"/>
</dbReference>
<dbReference type="Proteomes" id="UP000179003">
    <property type="component" value="Unassembled WGS sequence"/>
</dbReference>
<name>A0A1F5EHV8_9BACT</name>
<proteinExistence type="inferred from homology"/>
<dbReference type="PANTHER" id="PTHR22594:SF5">
    <property type="entry name" value="ASPARTATE--TRNA LIGASE, MITOCHONDRIAL"/>
    <property type="match status" value="1"/>
</dbReference>
<keyword evidence="4 6" id="KW-0648">Protein biosynthesis</keyword>
<evidence type="ECO:0000313" key="8">
    <source>
        <dbReference type="EMBL" id="OGD66794.1"/>
    </source>
</evidence>
<dbReference type="GO" id="GO:0004815">
    <property type="term" value="F:aspartate-tRNA ligase activity"/>
    <property type="evidence" value="ECO:0007669"/>
    <property type="project" value="UniProtKB-UniRule"/>
</dbReference>
<gene>
    <name evidence="6" type="primary">aspS</name>
    <name evidence="8" type="ORF">A2442_01565</name>
</gene>
<accession>A0A1F5EHV8</accession>
<feature type="domain" description="Aminoacyl-transfer RNA synthetases class-II family profile" evidence="7">
    <location>
        <begin position="141"/>
        <end position="438"/>
    </location>
</feature>
<dbReference type="Gene3D" id="3.30.930.10">
    <property type="entry name" value="Bira Bifunctional Protein, Domain 2"/>
    <property type="match status" value="1"/>
</dbReference>
<dbReference type="GO" id="GO:0003676">
    <property type="term" value="F:nucleic acid binding"/>
    <property type="evidence" value="ECO:0007669"/>
    <property type="project" value="InterPro"/>
</dbReference>
<dbReference type="InterPro" id="IPR045864">
    <property type="entry name" value="aa-tRNA-synth_II/BPL/LPL"/>
</dbReference>
<dbReference type="InterPro" id="IPR047089">
    <property type="entry name" value="Asp-tRNA-ligase_1_N"/>
</dbReference>
<dbReference type="SUPFAM" id="SSF55681">
    <property type="entry name" value="Class II aaRS and biotin synthetases"/>
    <property type="match status" value="1"/>
</dbReference>
<dbReference type="NCBIfam" id="TIGR00459">
    <property type="entry name" value="aspS_bact"/>
    <property type="match status" value="1"/>
</dbReference>
<dbReference type="EC" id="6.1.1.12" evidence="6"/>
<dbReference type="GO" id="GO:0005737">
    <property type="term" value="C:cytoplasm"/>
    <property type="evidence" value="ECO:0007669"/>
    <property type="project" value="UniProtKB-SubCell"/>
</dbReference>
<evidence type="ECO:0000256" key="2">
    <source>
        <dbReference type="ARBA" id="ARBA00022741"/>
    </source>
</evidence>
<reference evidence="8 9" key="1">
    <citation type="journal article" date="2016" name="Nat. Commun.">
        <title>Thousands of microbial genomes shed light on interconnected biogeochemical processes in an aquifer system.</title>
        <authorList>
            <person name="Anantharaman K."/>
            <person name="Brown C.T."/>
            <person name="Hug L.A."/>
            <person name="Sharon I."/>
            <person name="Castelle C.J."/>
            <person name="Probst A.J."/>
            <person name="Thomas B.C."/>
            <person name="Singh A."/>
            <person name="Wilkins M.J."/>
            <person name="Karaoz U."/>
            <person name="Brodie E.L."/>
            <person name="Williams K.H."/>
            <person name="Hubbard S.S."/>
            <person name="Banfield J.F."/>
        </authorList>
    </citation>
    <scope>NUCLEOTIDE SEQUENCE [LARGE SCALE GENOMIC DNA]</scope>
</reference>
<evidence type="ECO:0000256" key="5">
    <source>
        <dbReference type="ARBA" id="ARBA00023146"/>
    </source>
</evidence>
<comment type="catalytic activity">
    <reaction evidence="6">
        <text>tRNA(Asp) + L-aspartate + ATP = L-aspartyl-tRNA(Asp) + AMP + diphosphate</text>
        <dbReference type="Rhea" id="RHEA:19649"/>
        <dbReference type="Rhea" id="RHEA-COMP:9660"/>
        <dbReference type="Rhea" id="RHEA-COMP:9678"/>
        <dbReference type="ChEBI" id="CHEBI:29991"/>
        <dbReference type="ChEBI" id="CHEBI:30616"/>
        <dbReference type="ChEBI" id="CHEBI:33019"/>
        <dbReference type="ChEBI" id="CHEBI:78442"/>
        <dbReference type="ChEBI" id="CHEBI:78516"/>
        <dbReference type="ChEBI" id="CHEBI:456215"/>
        <dbReference type="EC" id="6.1.1.12"/>
    </reaction>
</comment>
<dbReference type="GO" id="GO:0006422">
    <property type="term" value="P:aspartyl-tRNA aminoacylation"/>
    <property type="evidence" value="ECO:0007669"/>
    <property type="project" value="UniProtKB-UniRule"/>
</dbReference>
<organism evidence="8 9">
    <name type="scientific">Candidatus Campbellbacteria bacterium RIFOXYC2_FULL_35_25</name>
    <dbReference type="NCBI Taxonomy" id="1797582"/>
    <lineage>
        <taxon>Bacteria</taxon>
        <taxon>Candidatus Campbelliibacteriota</taxon>
    </lineage>
</organism>
<dbReference type="InterPro" id="IPR006195">
    <property type="entry name" value="aa-tRNA-synth_II"/>
</dbReference>
<evidence type="ECO:0000256" key="4">
    <source>
        <dbReference type="ARBA" id="ARBA00022917"/>
    </source>
</evidence>
<keyword evidence="1 6" id="KW-0436">Ligase</keyword>
<dbReference type="AlphaFoldDB" id="A0A1F5EHV8"/>
<comment type="caution">
    <text evidence="6">Lacks conserved residue(s) required for the propagation of feature annotation.</text>
</comment>
<feature type="binding site" evidence="6">
    <location>
        <begin position="217"/>
        <end position="219"/>
    </location>
    <ligand>
        <name>ATP</name>
        <dbReference type="ChEBI" id="CHEBI:30616"/>
    </ligand>
</feature>
<feature type="region of interest" description="Aspartate" evidence="6">
    <location>
        <begin position="195"/>
        <end position="198"/>
    </location>
</feature>
<dbReference type="InterPro" id="IPR004524">
    <property type="entry name" value="Asp-tRNA-ligase_1"/>
</dbReference>
<evidence type="ECO:0000256" key="6">
    <source>
        <dbReference type="HAMAP-Rule" id="MF_00044"/>
    </source>
</evidence>